<comment type="caution">
    <text evidence="9">The sequence shown here is derived from an EMBL/GenBank/DDBJ whole genome shotgun (WGS) entry which is preliminary data.</text>
</comment>
<feature type="transmembrane region" description="Helical" evidence="7">
    <location>
        <begin position="27"/>
        <end position="48"/>
    </location>
</feature>
<comment type="pathway">
    <text evidence="7">Protein modification; lipoprotein biosynthesis (diacylglyceryl transfer).</text>
</comment>
<dbReference type="InterPro" id="IPR001640">
    <property type="entry name" value="Lgt"/>
</dbReference>
<feature type="transmembrane region" description="Helical" evidence="7">
    <location>
        <begin position="186"/>
        <end position="206"/>
    </location>
</feature>
<feature type="transmembrane region" description="Helical" evidence="7">
    <location>
        <begin position="131"/>
        <end position="153"/>
    </location>
</feature>
<name>A0ABW0GUW8_9MICO</name>
<evidence type="ECO:0000313" key="9">
    <source>
        <dbReference type="EMBL" id="MFC5382601.1"/>
    </source>
</evidence>
<dbReference type="GO" id="GO:0008961">
    <property type="term" value="F:phosphatidylglycerol-prolipoprotein diacylglyceryl transferase activity"/>
    <property type="evidence" value="ECO:0007669"/>
    <property type="project" value="UniProtKB-EC"/>
</dbReference>
<evidence type="ECO:0000256" key="2">
    <source>
        <dbReference type="ARBA" id="ARBA00022475"/>
    </source>
</evidence>
<keyword evidence="3 7" id="KW-0808">Transferase</keyword>
<evidence type="ECO:0000256" key="4">
    <source>
        <dbReference type="ARBA" id="ARBA00022692"/>
    </source>
</evidence>
<feature type="binding site" evidence="7">
    <location>
        <position position="146"/>
    </location>
    <ligand>
        <name>a 1,2-diacyl-sn-glycero-3-phospho-(1'-sn-glycerol)</name>
        <dbReference type="ChEBI" id="CHEBI:64716"/>
    </ligand>
</feature>
<dbReference type="RefSeq" id="WP_340270254.1">
    <property type="nucleotide sequence ID" value="NZ_JBBEOG010000006.1"/>
</dbReference>
<keyword evidence="2 7" id="KW-1003">Cell membrane</keyword>
<feature type="transmembrane region" description="Helical" evidence="7">
    <location>
        <begin position="102"/>
        <end position="119"/>
    </location>
</feature>
<proteinExistence type="inferred from homology"/>
<dbReference type="EC" id="2.5.1.145" evidence="7"/>
<keyword evidence="4 7" id="KW-0812">Transmembrane</keyword>
<evidence type="ECO:0000256" key="6">
    <source>
        <dbReference type="ARBA" id="ARBA00023136"/>
    </source>
</evidence>
<evidence type="ECO:0000256" key="1">
    <source>
        <dbReference type="ARBA" id="ARBA00007150"/>
    </source>
</evidence>
<keyword evidence="6 7" id="KW-0472">Membrane</keyword>
<comment type="catalytic activity">
    <reaction evidence="7">
        <text>L-cysteinyl-[prolipoprotein] + a 1,2-diacyl-sn-glycero-3-phospho-(1'-sn-glycerol) = an S-1,2-diacyl-sn-glyceryl-L-cysteinyl-[prolipoprotein] + sn-glycerol 1-phosphate + H(+)</text>
        <dbReference type="Rhea" id="RHEA:56712"/>
        <dbReference type="Rhea" id="RHEA-COMP:14679"/>
        <dbReference type="Rhea" id="RHEA-COMP:14680"/>
        <dbReference type="ChEBI" id="CHEBI:15378"/>
        <dbReference type="ChEBI" id="CHEBI:29950"/>
        <dbReference type="ChEBI" id="CHEBI:57685"/>
        <dbReference type="ChEBI" id="CHEBI:64716"/>
        <dbReference type="ChEBI" id="CHEBI:140658"/>
        <dbReference type="EC" id="2.5.1.145"/>
    </reaction>
</comment>
<evidence type="ECO:0000256" key="5">
    <source>
        <dbReference type="ARBA" id="ARBA00022989"/>
    </source>
</evidence>
<evidence type="ECO:0000256" key="3">
    <source>
        <dbReference type="ARBA" id="ARBA00022679"/>
    </source>
</evidence>
<feature type="transmembrane region" description="Helical" evidence="7">
    <location>
        <begin position="64"/>
        <end position="82"/>
    </location>
</feature>
<gene>
    <name evidence="7" type="primary">lgt</name>
    <name evidence="9" type="ORF">ACFPJ6_17695</name>
</gene>
<dbReference type="PANTHER" id="PTHR30589">
    <property type="entry name" value="PROLIPOPROTEIN DIACYLGLYCERYL TRANSFERASE"/>
    <property type="match status" value="1"/>
</dbReference>
<protein>
    <recommendedName>
        <fullName evidence="7">Phosphatidylglycerol--prolipoprotein diacylglyceryl transferase</fullName>
        <ecNumber evidence="7">2.5.1.145</ecNumber>
    </recommendedName>
</protein>
<comment type="similarity">
    <text evidence="1 7">Belongs to the Lgt family.</text>
</comment>
<dbReference type="HAMAP" id="MF_01147">
    <property type="entry name" value="Lgt"/>
    <property type="match status" value="1"/>
</dbReference>
<dbReference type="EMBL" id="JBHSLD010000028">
    <property type="protein sequence ID" value="MFC5382601.1"/>
    <property type="molecule type" value="Genomic_DNA"/>
</dbReference>
<sequence length="313" mass="32918">MSPAPLAAAVPAGIPYVPFPTIELGPVTIQVFGLCVAVGVLLGGLVTARRNARLGIPTEQTEKIVIALVVVGVIGSRLLWVLTNLDAIESPVDVIAVWDGGLQFSGGFISALLVSPLLVRGMSSAQRWHLLDGAAIGLALGLAIGRIGCYAVGEHLGGTTSSPLGITYQGTPGDTVEGPLVLGETYWSLPVLEFLYVMAIFVVMVLVDRRGEYGAGTLAGIFSVGYAITRFLSDFLRTYDDTVYGLTGAQYMCLALFPVGLWFLRSARRRESPAVYRARLAAGTGVDGPGVTVEEAGDTEETDGTTARDETRG</sequence>
<comment type="function">
    <text evidence="7">Catalyzes the transfer of the diacylglyceryl group from phosphatidylglycerol to the sulfhydryl group of the N-terminal cysteine of a prolipoprotein, the first step in the formation of mature lipoproteins.</text>
</comment>
<evidence type="ECO:0000256" key="8">
    <source>
        <dbReference type="SAM" id="MobiDB-lite"/>
    </source>
</evidence>
<dbReference type="PANTHER" id="PTHR30589:SF0">
    <property type="entry name" value="PHOSPHATIDYLGLYCEROL--PROLIPOPROTEIN DIACYLGLYCERYL TRANSFERASE"/>
    <property type="match status" value="1"/>
</dbReference>
<accession>A0ABW0GUW8</accession>
<keyword evidence="10" id="KW-1185">Reference proteome</keyword>
<organism evidence="9 10">
    <name type="scientific">Aquipuribacter nitratireducens</name>
    <dbReference type="NCBI Taxonomy" id="650104"/>
    <lineage>
        <taxon>Bacteria</taxon>
        <taxon>Bacillati</taxon>
        <taxon>Actinomycetota</taxon>
        <taxon>Actinomycetes</taxon>
        <taxon>Micrococcales</taxon>
        <taxon>Intrasporangiaceae</taxon>
        <taxon>Aquipuribacter</taxon>
    </lineage>
</organism>
<evidence type="ECO:0000256" key="7">
    <source>
        <dbReference type="HAMAP-Rule" id="MF_01147"/>
    </source>
</evidence>
<feature type="transmembrane region" description="Helical" evidence="7">
    <location>
        <begin position="213"/>
        <end position="232"/>
    </location>
</feature>
<keyword evidence="5 7" id="KW-1133">Transmembrane helix</keyword>
<comment type="subcellular location">
    <subcellularLocation>
        <location evidence="7">Cell membrane</location>
        <topology evidence="7">Multi-pass membrane protein</topology>
    </subcellularLocation>
</comment>
<feature type="transmembrane region" description="Helical" evidence="7">
    <location>
        <begin position="244"/>
        <end position="264"/>
    </location>
</feature>
<feature type="region of interest" description="Disordered" evidence="8">
    <location>
        <begin position="284"/>
        <end position="313"/>
    </location>
</feature>
<evidence type="ECO:0000313" key="10">
    <source>
        <dbReference type="Proteomes" id="UP001596122"/>
    </source>
</evidence>
<reference evidence="10" key="1">
    <citation type="journal article" date="2019" name="Int. J. Syst. Evol. Microbiol.">
        <title>The Global Catalogue of Microorganisms (GCM) 10K type strain sequencing project: providing services to taxonomists for standard genome sequencing and annotation.</title>
        <authorList>
            <consortium name="The Broad Institute Genomics Platform"/>
            <consortium name="The Broad Institute Genome Sequencing Center for Infectious Disease"/>
            <person name="Wu L."/>
            <person name="Ma J."/>
        </authorList>
    </citation>
    <scope>NUCLEOTIDE SEQUENCE [LARGE SCALE GENOMIC DNA]</scope>
    <source>
        <strain evidence="10">CCUG 43114</strain>
    </source>
</reference>
<dbReference type="Proteomes" id="UP001596122">
    <property type="component" value="Unassembled WGS sequence"/>
</dbReference>
<dbReference type="Pfam" id="PF01790">
    <property type="entry name" value="LGT"/>
    <property type="match status" value="1"/>
</dbReference>